<name>A0A383VEK0_TETOB</name>
<dbReference type="PANTHER" id="PTHR46104:SF1">
    <property type="entry name" value="GENE 9195-RELATED"/>
    <property type="match status" value="1"/>
</dbReference>
<proteinExistence type="predicted"/>
<dbReference type="InterPro" id="IPR009030">
    <property type="entry name" value="Growth_fac_rcpt_cys_sf"/>
</dbReference>
<dbReference type="Proteomes" id="UP000256970">
    <property type="component" value="Unassembled WGS sequence"/>
</dbReference>
<organism evidence="3 4">
    <name type="scientific">Tetradesmus obliquus</name>
    <name type="common">Green alga</name>
    <name type="synonym">Acutodesmus obliquus</name>
    <dbReference type="NCBI Taxonomy" id="3088"/>
    <lineage>
        <taxon>Eukaryota</taxon>
        <taxon>Viridiplantae</taxon>
        <taxon>Chlorophyta</taxon>
        <taxon>core chlorophytes</taxon>
        <taxon>Chlorophyceae</taxon>
        <taxon>CS clade</taxon>
        <taxon>Sphaeropleales</taxon>
        <taxon>Scenedesmaceae</taxon>
        <taxon>Tetradesmus</taxon>
    </lineage>
</organism>
<evidence type="ECO:0000313" key="4">
    <source>
        <dbReference type="Proteomes" id="UP000256970"/>
    </source>
</evidence>
<protein>
    <recommendedName>
        <fullName evidence="2">Tyrosine-protein kinase ephrin type A/B receptor-like domain-containing protein</fullName>
    </recommendedName>
</protein>
<feature type="region of interest" description="Disordered" evidence="1">
    <location>
        <begin position="468"/>
        <end position="487"/>
    </location>
</feature>
<dbReference type="Gene3D" id="2.10.50.10">
    <property type="entry name" value="Tumor Necrosis Factor Receptor, subunit A, domain 2"/>
    <property type="match status" value="2"/>
</dbReference>
<sequence length="797" mass="81332">MVLAQDGSCVNAPGQFFNTSSNTAQPCPPNSFSPGVLRQPACIPCPGSSVTHPGSPQVSRSSWAACFVPPGWRAPAAGSTDLVRCPRGTFRPSFAPLSSSAALRCNRCPAGSTTQGMGSTSMQQCSVLLPGFFWLARRRRGNVIAPLPPPQPDATRNLSIDASQTQQLPTPCPSGHYCPGGVGSDNSGITRCPNGLWTQGAGAADISQCMVPPGHFLAGSGEAAAVQRCPAGDLRLGTAGAYQPDWRAPGNQTAAACFSCGANILAGALHPLAVTSIQDDGTVKTDKTRVARTAAACYILQGMGMQLDPSGSPAPDGTPAFSAAVCNANNHGVPGPSYGLRVQPCTPCLPGMVTDDKFKSSVTGGYFDPAACLVPPGFGLIGDAAVPCPKGTWNNRTAPAAVGCRPCSPAGLTTRGNLTGATSPAACSWVLPGWGYSTALAPFRCPRGTYSDAERRLAADAPGDCTPCPGNRTTPAEGASSTAECTSCQPGTGTSNTILDDPSAPQPPPLDTAQPPASPGASCSPCRSGFFGSRLRADGDTACYPCGLQSLQLFYYGGDINVYQPAAVTQPGARSAEACLPEFSVISEPNWWLPSSASAMLNASAAVPAAAPRLQALEACLQACRQAGCGCQFASYDYSSRACLLRVAAAVADSRYRVAYKLTGDSLAPSGSTQPAAAAAAAAAESTTTQAAAATVKGMGSGLFSWWDDNSEAARIGLPLAVLGAGSSVTSCLAACTDDSDCALVFFEFELGAGGGVSSSSSVVRCELRQGDSSYSNSVRTMLRTQVSDEHAAWGNH</sequence>
<feature type="compositionally biased region" description="Low complexity" evidence="1">
    <location>
        <begin position="511"/>
        <end position="520"/>
    </location>
</feature>
<dbReference type="AlphaFoldDB" id="A0A383VEK0"/>
<keyword evidence="4" id="KW-1185">Reference proteome</keyword>
<evidence type="ECO:0000259" key="2">
    <source>
        <dbReference type="Pfam" id="PF07699"/>
    </source>
</evidence>
<evidence type="ECO:0000313" key="3">
    <source>
        <dbReference type="EMBL" id="SZX63162.1"/>
    </source>
</evidence>
<dbReference type="Pfam" id="PF07699">
    <property type="entry name" value="Ephrin_rec_like"/>
    <property type="match status" value="2"/>
</dbReference>
<evidence type="ECO:0000256" key="1">
    <source>
        <dbReference type="SAM" id="MobiDB-lite"/>
    </source>
</evidence>
<dbReference type="SMART" id="SM01411">
    <property type="entry name" value="Ephrin_rec_like"/>
    <property type="match status" value="6"/>
</dbReference>
<feature type="region of interest" description="Disordered" evidence="1">
    <location>
        <begin position="496"/>
        <end position="520"/>
    </location>
</feature>
<accession>A0A383VEK0</accession>
<dbReference type="SUPFAM" id="SSF57184">
    <property type="entry name" value="Growth factor receptor domain"/>
    <property type="match status" value="1"/>
</dbReference>
<reference evidence="3 4" key="1">
    <citation type="submission" date="2016-10" db="EMBL/GenBank/DDBJ databases">
        <authorList>
            <person name="Cai Z."/>
        </authorList>
    </citation>
    <scope>NUCLEOTIDE SEQUENCE [LARGE SCALE GENOMIC DNA]</scope>
</reference>
<feature type="compositionally biased region" description="Polar residues" evidence="1">
    <location>
        <begin position="471"/>
        <end position="487"/>
    </location>
</feature>
<feature type="domain" description="Tyrosine-protein kinase ephrin type A/B receptor-like" evidence="2">
    <location>
        <begin position="445"/>
        <end position="485"/>
    </location>
</feature>
<gene>
    <name evidence="3" type="ORF">BQ4739_LOCUS3719</name>
</gene>
<dbReference type="STRING" id="3088.A0A383VEK0"/>
<feature type="domain" description="Tyrosine-protein kinase ephrin type A/B receptor-like" evidence="2">
    <location>
        <begin position="84"/>
        <end position="125"/>
    </location>
</feature>
<dbReference type="EMBL" id="FNXT01000285">
    <property type="protein sequence ID" value="SZX63162.1"/>
    <property type="molecule type" value="Genomic_DNA"/>
</dbReference>
<dbReference type="InterPro" id="IPR011641">
    <property type="entry name" value="Tyr-kin_ephrin_A/B_rcpt-like"/>
</dbReference>
<dbReference type="PANTHER" id="PTHR46104">
    <property type="entry name" value="GENE 9195-RELATED-RELATED"/>
    <property type="match status" value="1"/>
</dbReference>